<evidence type="ECO:0000313" key="3">
    <source>
        <dbReference type="Proteomes" id="UP001199319"/>
    </source>
</evidence>
<dbReference type="AlphaFoldDB" id="A0AAE3AD32"/>
<evidence type="ECO:0000259" key="1">
    <source>
        <dbReference type="Pfam" id="PF04071"/>
    </source>
</evidence>
<proteinExistence type="predicted"/>
<feature type="domain" description="Cysteine-rich small" evidence="1">
    <location>
        <begin position="16"/>
        <end position="97"/>
    </location>
</feature>
<protein>
    <submittedName>
        <fullName evidence="2">Cysteine-rich small domain-containing protein</fullName>
    </submittedName>
</protein>
<accession>A0AAE3AD32</accession>
<dbReference type="Proteomes" id="UP001199319">
    <property type="component" value="Unassembled WGS sequence"/>
</dbReference>
<organism evidence="2 3">
    <name type="scientific">Brotocaccenecus cirricatena</name>
    <dbReference type="NCBI Taxonomy" id="3064195"/>
    <lineage>
        <taxon>Bacteria</taxon>
        <taxon>Bacillati</taxon>
        <taxon>Bacillota</taxon>
        <taxon>Clostridia</taxon>
        <taxon>Eubacteriales</taxon>
        <taxon>Oscillospiraceae</taxon>
        <taxon>Brotocaccenecus</taxon>
    </lineage>
</organism>
<sequence>MEKCEALSTKPEECRYSFFQHTACEFFPCHETAHPEDFNCLFCYCPLYALGDRCGGNFRYIGDGIKDCSGCLLPHGRKSYGYVTGKFGEIAELAKKNRHTEE</sequence>
<dbReference type="InterPro" id="IPR007212">
    <property type="entry name" value="Zf-like"/>
</dbReference>
<name>A0AAE3AD32_9FIRM</name>
<dbReference type="RefSeq" id="WP_302929509.1">
    <property type="nucleotide sequence ID" value="NZ_JAJEPW010000042.1"/>
</dbReference>
<evidence type="ECO:0000313" key="2">
    <source>
        <dbReference type="EMBL" id="MCC2130292.1"/>
    </source>
</evidence>
<keyword evidence="3" id="KW-1185">Reference proteome</keyword>
<reference evidence="2" key="1">
    <citation type="submission" date="2021-10" db="EMBL/GenBank/DDBJ databases">
        <title>Anaerobic single-cell dispensing facilitates the cultivation of human gut bacteria.</title>
        <authorList>
            <person name="Afrizal A."/>
        </authorList>
    </citation>
    <scope>NUCLEOTIDE SEQUENCE</scope>
    <source>
        <strain evidence="2">CLA-AA-H272</strain>
    </source>
</reference>
<gene>
    <name evidence="2" type="ORF">LKD37_12360</name>
</gene>
<dbReference type="Pfam" id="PF04071">
    <property type="entry name" value="zf-like"/>
    <property type="match status" value="1"/>
</dbReference>
<dbReference type="EMBL" id="JAJEPW010000042">
    <property type="protein sequence ID" value="MCC2130292.1"/>
    <property type="molecule type" value="Genomic_DNA"/>
</dbReference>
<comment type="caution">
    <text evidence="2">The sequence shown here is derived from an EMBL/GenBank/DDBJ whole genome shotgun (WGS) entry which is preliminary data.</text>
</comment>